<evidence type="ECO:0000256" key="3">
    <source>
        <dbReference type="ARBA" id="ARBA00023098"/>
    </source>
</evidence>
<evidence type="ECO:0000256" key="1">
    <source>
        <dbReference type="ARBA" id="ARBA00022801"/>
    </source>
</evidence>
<keyword evidence="5" id="KW-1133">Transmembrane helix</keyword>
<feature type="transmembrane region" description="Helical" evidence="5">
    <location>
        <begin position="47"/>
        <end position="67"/>
    </location>
</feature>
<dbReference type="GO" id="GO:0016020">
    <property type="term" value="C:membrane"/>
    <property type="evidence" value="ECO:0007669"/>
    <property type="project" value="TreeGrafter"/>
</dbReference>
<dbReference type="Proteomes" id="UP000326532">
    <property type="component" value="Unassembled WGS sequence"/>
</dbReference>
<evidence type="ECO:0000259" key="6">
    <source>
        <dbReference type="PROSITE" id="PS51635"/>
    </source>
</evidence>
<dbReference type="PANTHER" id="PTHR24185:SF1">
    <property type="entry name" value="CALCIUM-INDEPENDENT PHOSPHOLIPASE A2-GAMMA"/>
    <property type="match status" value="1"/>
</dbReference>
<keyword evidence="8" id="KW-1185">Reference proteome</keyword>
<dbReference type="GO" id="GO:0016740">
    <property type="term" value="F:transferase activity"/>
    <property type="evidence" value="ECO:0007669"/>
    <property type="project" value="UniProtKB-KW"/>
</dbReference>
<gene>
    <name evidence="7" type="ORF">BDV34DRAFT_219380</name>
</gene>
<proteinExistence type="predicted"/>
<dbReference type="PANTHER" id="PTHR24185">
    <property type="entry name" value="CALCIUM-INDEPENDENT PHOSPHOLIPASE A2-GAMMA"/>
    <property type="match status" value="1"/>
</dbReference>
<dbReference type="AlphaFoldDB" id="A0A5N6E3U1"/>
<feature type="domain" description="PNPLA" evidence="6">
    <location>
        <begin position="11"/>
        <end position="186"/>
    </location>
</feature>
<dbReference type="EMBL" id="ML734938">
    <property type="protein sequence ID" value="KAB8211423.1"/>
    <property type="molecule type" value="Genomic_DNA"/>
</dbReference>
<evidence type="ECO:0000313" key="7">
    <source>
        <dbReference type="EMBL" id="KAB8211423.1"/>
    </source>
</evidence>
<feature type="short sequence motif" description="GXSXG" evidence="4">
    <location>
        <begin position="53"/>
        <end position="57"/>
    </location>
</feature>
<keyword evidence="5" id="KW-0472">Membrane</keyword>
<dbReference type="InterPro" id="IPR016035">
    <property type="entry name" value="Acyl_Trfase/lysoPLipase"/>
</dbReference>
<dbReference type="GO" id="GO:0016042">
    <property type="term" value="P:lipid catabolic process"/>
    <property type="evidence" value="ECO:0007669"/>
    <property type="project" value="UniProtKB-KW"/>
</dbReference>
<dbReference type="VEuPathDB" id="FungiDB:BDV34DRAFT_219380"/>
<accession>A0A5N6E3U1</accession>
<keyword evidence="5" id="KW-0812">Transmembrane</keyword>
<protein>
    <submittedName>
        <fullName evidence="7">Acyl transferase/acyl hydrolase/lysophospholipase</fullName>
    </submittedName>
</protein>
<name>A0A5N6E3U1_ASPPA</name>
<dbReference type="GO" id="GO:0047499">
    <property type="term" value="F:calcium-independent phospholipase A2 activity"/>
    <property type="evidence" value="ECO:0007669"/>
    <property type="project" value="TreeGrafter"/>
</dbReference>
<dbReference type="InterPro" id="IPR002641">
    <property type="entry name" value="PNPLA_dom"/>
</dbReference>
<dbReference type="GO" id="GO:0046486">
    <property type="term" value="P:glycerolipid metabolic process"/>
    <property type="evidence" value="ECO:0007669"/>
    <property type="project" value="UniProtKB-ARBA"/>
</dbReference>
<dbReference type="GO" id="GO:0019369">
    <property type="term" value="P:arachidonate metabolic process"/>
    <property type="evidence" value="ECO:0007669"/>
    <property type="project" value="TreeGrafter"/>
</dbReference>
<dbReference type="Gene3D" id="3.40.1090.10">
    <property type="entry name" value="Cytosolic phospholipase A2 catalytic domain"/>
    <property type="match status" value="1"/>
</dbReference>
<dbReference type="SUPFAM" id="SSF52151">
    <property type="entry name" value="FabD/lysophospholipase-like"/>
    <property type="match status" value="1"/>
</dbReference>
<evidence type="ECO:0000256" key="5">
    <source>
        <dbReference type="SAM" id="Phobius"/>
    </source>
</evidence>
<evidence type="ECO:0000256" key="4">
    <source>
        <dbReference type="PROSITE-ProRule" id="PRU01161"/>
    </source>
</evidence>
<keyword evidence="1 7" id="KW-0378">Hydrolase</keyword>
<comment type="caution">
    <text evidence="4">Lacks conserved residue(s) required for the propagation of feature annotation.</text>
</comment>
<organism evidence="7 8">
    <name type="scientific">Aspergillus parasiticus</name>
    <dbReference type="NCBI Taxonomy" id="5067"/>
    <lineage>
        <taxon>Eukaryota</taxon>
        <taxon>Fungi</taxon>
        <taxon>Dikarya</taxon>
        <taxon>Ascomycota</taxon>
        <taxon>Pezizomycotina</taxon>
        <taxon>Eurotiomycetes</taxon>
        <taxon>Eurotiomycetidae</taxon>
        <taxon>Eurotiales</taxon>
        <taxon>Aspergillaceae</taxon>
        <taxon>Aspergillus</taxon>
        <taxon>Aspergillus subgen. Circumdati</taxon>
    </lineage>
</organism>
<reference evidence="7 8" key="1">
    <citation type="submission" date="2019-04" db="EMBL/GenBank/DDBJ databases">
        <title>Fungal friends and foes A comparative genomics study of 23 Aspergillus species from section Flavi.</title>
        <authorList>
            <consortium name="DOE Joint Genome Institute"/>
            <person name="Kjaerbolling I."/>
            <person name="Vesth T.C."/>
            <person name="Frisvad J.C."/>
            <person name="Nybo J.L."/>
            <person name="Theobald S."/>
            <person name="Kildgaard S."/>
            <person name="Petersen T.I."/>
            <person name="Kuo A."/>
            <person name="Sato A."/>
            <person name="Lyhne E.K."/>
            <person name="Kogle M.E."/>
            <person name="Wiebenga A."/>
            <person name="Kun R.S."/>
            <person name="Lubbers R.J."/>
            <person name="Makela M.R."/>
            <person name="Barry K."/>
            <person name="Chovatia M."/>
            <person name="Clum A."/>
            <person name="Daum C."/>
            <person name="Haridas S."/>
            <person name="He G."/>
            <person name="LaButti K."/>
            <person name="Lipzen A."/>
            <person name="Mondo S."/>
            <person name="Pangilinan J."/>
            <person name="Riley R."/>
            <person name="Salamov A."/>
            <person name="Simmons B.A."/>
            <person name="Magnuson J.K."/>
            <person name="Henrissat B."/>
            <person name="Mortensen U.H."/>
            <person name="Larsen T.O."/>
            <person name="De vries R.P."/>
            <person name="Grigoriev I.V."/>
            <person name="Machida M."/>
            <person name="Baker S.E."/>
            <person name="Andersen M.R."/>
        </authorList>
    </citation>
    <scope>NUCLEOTIDE SEQUENCE [LARGE SCALE GENOMIC DNA]</scope>
    <source>
        <strain evidence="7 8">CBS 117618</strain>
    </source>
</reference>
<keyword evidence="3" id="KW-0443">Lipid metabolism</keyword>
<sequence>MASPKHPVRVLSLDGGGIRALSTLYMLDKLMSEIERAERKRVRPHEYFDLIVGTSTGGLIAVMLGILQMDVKSCIYVYTKIAPEIFPRQNILKAGAKIFWHQPLFDAKPLESLVKEIIGIFPQKRDENIKLRQEDDPTVRDNCKIWEACRATSAAPIFFPPAEIGSPPHRYIHGGFVNNNPIIAAYEEAAAMSRVSTSTEVMANIFRTMIKGSKIMDRYYRFNVPRGLENISLHEWQKENEITTATDEYINHNKTLQELQGCASLLRQLKENEASTGVDADISIQRLEGLVKDAHRIFSKIKAIGDVISQGTVQKLGRYLDLPPNLRNEWLHKDIDLCGNLYKPAVSEQEKVVNYLKGQLGGDHPFAVAAVEDYVSLCHLAGQLESASATQRDLVSQLLEKGAPNEKIVPLKRRLAGFEFQNHFNYYRELSQQDSSVWDSSFESLAHFKWLHELNCDHATYVKDIGGETTPALVSGAVTISDLAANFGDNYVNQPLSQRYTTDDYRKALHNLNELKGRIYSLKND</sequence>
<dbReference type="PROSITE" id="PS51635">
    <property type="entry name" value="PNPLA"/>
    <property type="match status" value="1"/>
</dbReference>
<dbReference type="Pfam" id="PF01734">
    <property type="entry name" value="Patatin"/>
    <property type="match status" value="1"/>
</dbReference>
<keyword evidence="2" id="KW-0442">Lipid degradation</keyword>
<evidence type="ECO:0000313" key="8">
    <source>
        <dbReference type="Proteomes" id="UP000326532"/>
    </source>
</evidence>
<evidence type="ECO:0000256" key="2">
    <source>
        <dbReference type="ARBA" id="ARBA00022963"/>
    </source>
</evidence>
<keyword evidence="7" id="KW-0808">Transferase</keyword>